<gene>
    <name evidence="1" type="ORF">K466DRAFT_565530</name>
</gene>
<dbReference type="STRING" id="1314778.A0A5C3PE62"/>
<dbReference type="Proteomes" id="UP000308197">
    <property type="component" value="Unassembled WGS sequence"/>
</dbReference>
<dbReference type="AlphaFoldDB" id="A0A5C3PE62"/>
<sequence>MPHTLLSLNYDVLSSILALISTQDAAQLALASRAAYAVAYPRFISNVSLGGLYHKAGDSAVSQLKSFCNFVLAPAPCWHGAPSARLDGLRSLEIMRDAVRVRKGGMRVVDASAVALLSAVLQKAHDLQQLTLWGSDALFAAFPDFALGSSPSMHTLVLGGDIAPLPVLARAFPHVRNLEFVAGGGSCVPEWAFDAPDANSEALGPWRKNLERVDAGFPIIPLAVPVRRVDLRNPIVADEDSIWCAHTFLAQTRPVVLSAAVSVPSSAEHLGALLHATVPGLKYLELTGDRCEGLREGFDWMMRDVSQSLQHASNLCIHGIALTVTRATVSPFAPKYQEDAPVARVATPEKSVDLAALARTVAESAPSLRFIAIDLSPAKGASSAERAWFRVHEPRVGSSRRVEKISEEEGQAIANKMRAFNRYD</sequence>
<accession>A0A5C3PE62</accession>
<organism evidence="1 2">
    <name type="scientific">Polyporus arcularius HHB13444</name>
    <dbReference type="NCBI Taxonomy" id="1314778"/>
    <lineage>
        <taxon>Eukaryota</taxon>
        <taxon>Fungi</taxon>
        <taxon>Dikarya</taxon>
        <taxon>Basidiomycota</taxon>
        <taxon>Agaricomycotina</taxon>
        <taxon>Agaricomycetes</taxon>
        <taxon>Polyporales</taxon>
        <taxon>Polyporaceae</taxon>
        <taxon>Polyporus</taxon>
    </lineage>
</organism>
<evidence type="ECO:0008006" key="3">
    <source>
        <dbReference type="Google" id="ProtNLM"/>
    </source>
</evidence>
<keyword evidence="2" id="KW-1185">Reference proteome</keyword>
<reference evidence="1 2" key="1">
    <citation type="journal article" date="2019" name="Nat. Ecol. Evol.">
        <title>Megaphylogeny resolves global patterns of mushroom evolution.</title>
        <authorList>
            <person name="Varga T."/>
            <person name="Krizsan K."/>
            <person name="Foldi C."/>
            <person name="Dima B."/>
            <person name="Sanchez-Garcia M."/>
            <person name="Sanchez-Ramirez S."/>
            <person name="Szollosi G.J."/>
            <person name="Szarkandi J.G."/>
            <person name="Papp V."/>
            <person name="Albert L."/>
            <person name="Andreopoulos W."/>
            <person name="Angelini C."/>
            <person name="Antonin V."/>
            <person name="Barry K.W."/>
            <person name="Bougher N.L."/>
            <person name="Buchanan P."/>
            <person name="Buyck B."/>
            <person name="Bense V."/>
            <person name="Catcheside P."/>
            <person name="Chovatia M."/>
            <person name="Cooper J."/>
            <person name="Damon W."/>
            <person name="Desjardin D."/>
            <person name="Finy P."/>
            <person name="Geml J."/>
            <person name="Haridas S."/>
            <person name="Hughes K."/>
            <person name="Justo A."/>
            <person name="Karasinski D."/>
            <person name="Kautmanova I."/>
            <person name="Kiss B."/>
            <person name="Kocsube S."/>
            <person name="Kotiranta H."/>
            <person name="LaButti K.M."/>
            <person name="Lechner B.E."/>
            <person name="Liimatainen K."/>
            <person name="Lipzen A."/>
            <person name="Lukacs Z."/>
            <person name="Mihaltcheva S."/>
            <person name="Morgado L.N."/>
            <person name="Niskanen T."/>
            <person name="Noordeloos M.E."/>
            <person name="Ohm R.A."/>
            <person name="Ortiz-Santana B."/>
            <person name="Ovrebo C."/>
            <person name="Racz N."/>
            <person name="Riley R."/>
            <person name="Savchenko A."/>
            <person name="Shiryaev A."/>
            <person name="Soop K."/>
            <person name="Spirin V."/>
            <person name="Szebenyi C."/>
            <person name="Tomsovsky M."/>
            <person name="Tulloss R.E."/>
            <person name="Uehling J."/>
            <person name="Grigoriev I.V."/>
            <person name="Vagvolgyi C."/>
            <person name="Papp T."/>
            <person name="Martin F.M."/>
            <person name="Miettinen O."/>
            <person name="Hibbett D.S."/>
            <person name="Nagy L.G."/>
        </authorList>
    </citation>
    <scope>NUCLEOTIDE SEQUENCE [LARGE SCALE GENOMIC DNA]</scope>
    <source>
        <strain evidence="1 2">HHB13444</strain>
    </source>
</reference>
<protein>
    <recommendedName>
        <fullName evidence="3">F-box domain-containing protein</fullName>
    </recommendedName>
</protein>
<proteinExistence type="predicted"/>
<dbReference type="InParanoid" id="A0A5C3PE62"/>
<dbReference type="EMBL" id="ML211164">
    <property type="protein sequence ID" value="TFK87199.1"/>
    <property type="molecule type" value="Genomic_DNA"/>
</dbReference>
<name>A0A5C3PE62_9APHY</name>
<evidence type="ECO:0000313" key="1">
    <source>
        <dbReference type="EMBL" id="TFK87199.1"/>
    </source>
</evidence>
<evidence type="ECO:0000313" key="2">
    <source>
        <dbReference type="Proteomes" id="UP000308197"/>
    </source>
</evidence>